<dbReference type="InterPro" id="IPR009305">
    <property type="entry name" value="Mpo1-like"/>
</dbReference>
<dbReference type="GO" id="GO:0005783">
    <property type="term" value="C:endoplasmic reticulum"/>
    <property type="evidence" value="ECO:0007669"/>
    <property type="project" value="TreeGrafter"/>
</dbReference>
<dbReference type="PANTHER" id="PTHR28026:SF9">
    <property type="entry name" value="2-HYDROXY-PALMITIC ACID DIOXYGENASE MPO1"/>
    <property type="match status" value="1"/>
</dbReference>
<evidence type="ECO:0000313" key="2">
    <source>
        <dbReference type="EMBL" id="KAF2657118.1"/>
    </source>
</evidence>
<accession>A0A6A6TDP5</accession>
<protein>
    <submittedName>
        <fullName evidence="2">DUF962-domain-containing protein</fullName>
    </submittedName>
</protein>
<feature type="transmembrane region" description="Helical" evidence="1">
    <location>
        <begin position="86"/>
        <end position="104"/>
    </location>
</feature>
<keyword evidence="1" id="KW-0472">Membrane</keyword>
<dbReference type="Pfam" id="PF06127">
    <property type="entry name" value="Mpo1-like"/>
    <property type="match status" value="1"/>
</dbReference>
<name>A0A6A6TDP5_9PLEO</name>
<dbReference type="GO" id="GO:0016020">
    <property type="term" value="C:membrane"/>
    <property type="evidence" value="ECO:0007669"/>
    <property type="project" value="GOC"/>
</dbReference>
<organism evidence="2 3">
    <name type="scientific">Lophiostoma macrostomum CBS 122681</name>
    <dbReference type="NCBI Taxonomy" id="1314788"/>
    <lineage>
        <taxon>Eukaryota</taxon>
        <taxon>Fungi</taxon>
        <taxon>Dikarya</taxon>
        <taxon>Ascomycota</taxon>
        <taxon>Pezizomycotina</taxon>
        <taxon>Dothideomycetes</taxon>
        <taxon>Pleosporomycetidae</taxon>
        <taxon>Pleosporales</taxon>
        <taxon>Lophiostomataceae</taxon>
        <taxon>Lophiostoma</taxon>
    </lineage>
</organism>
<evidence type="ECO:0000256" key="1">
    <source>
        <dbReference type="SAM" id="Phobius"/>
    </source>
</evidence>
<dbReference type="EMBL" id="MU004328">
    <property type="protein sequence ID" value="KAF2657118.1"/>
    <property type="molecule type" value="Genomic_DNA"/>
</dbReference>
<reference evidence="2" key="1">
    <citation type="journal article" date="2020" name="Stud. Mycol.">
        <title>101 Dothideomycetes genomes: a test case for predicting lifestyles and emergence of pathogens.</title>
        <authorList>
            <person name="Haridas S."/>
            <person name="Albert R."/>
            <person name="Binder M."/>
            <person name="Bloem J."/>
            <person name="Labutti K."/>
            <person name="Salamov A."/>
            <person name="Andreopoulos B."/>
            <person name="Baker S."/>
            <person name="Barry K."/>
            <person name="Bills G."/>
            <person name="Bluhm B."/>
            <person name="Cannon C."/>
            <person name="Castanera R."/>
            <person name="Culley D."/>
            <person name="Daum C."/>
            <person name="Ezra D."/>
            <person name="Gonzalez J."/>
            <person name="Henrissat B."/>
            <person name="Kuo A."/>
            <person name="Liang C."/>
            <person name="Lipzen A."/>
            <person name="Lutzoni F."/>
            <person name="Magnuson J."/>
            <person name="Mondo S."/>
            <person name="Nolan M."/>
            <person name="Ohm R."/>
            <person name="Pangilinan J."/>
            <person name="Park H.-J."/>
            <person name="Ramirez L."/>
            <person name="Alfaro M."/>
            <person name="Sun H."/>
            <person name="Tritt A."/>
            <person name="Yoshinaga Y."/>
            <person name="Zwiers L.-H."/>
            <person name="Turgeon B."/>
            <person name="Goodwin S."/>
            <person name="Spatafora J."/>
            <person name="Crous P."/>
            <person name="Grigoriev I."/>
        </authorList>
    </citation>
    <scope>NUCLEOTIDE SEQUENCE</scope>
    <source>
        <strain evidence="2">CBS 122681</strain>
    </source>
</reference>
<feature type="transmembrane region" description="Helical" evidence="1">
    <location>
        <begin position="153"/>
        <end position="171"/>
    </location>
</feature>
<dbReference type="AlphaFoldDB" id="A0A6A6TDP5"/>
<dbReference type="Proteomes" id="UP000799324">
    <property type="component" value="Unassembled WGS sequence"/>
</dbReference>
<sequence length="200" mass="21690">MPFKLKEQLIAYGAYHNNPTNVAIHMTCVPFIMATAFFFASNTPTLRTPPSLIPLLTRLHLPLNLNTIVGTLYATLYLYLSPNLAGLSLSPLVLALSSTCNLLLSKCASGTSRARLNGAAAAIHVASWIAQFVGHGKYEGRKPALLDNLAQALFLAPLFVWYEALFGLGFYKGLKREVDAGVGRELARIKAEKEKGAEGE</sequence>
<evidence type="ECO:0000313" key="3">
    <source>
        <dbReference type="Proteomes" id="UP000799324"/>
    </source>
</evidence>
<keyword evidence="3" id="KW-1185">Reference proteome</keyword>
<proteinExistence type="predicted"/>
<feature type="transmembrane region" description="Helical" evidence="1">
    <location>
        <begin position="22"/>
        <end position="40"/>
    </location>
</feature>
<gene>
    <name evidence="2" type="ORF">K491DRAFT_691318</name>
</gene>
<dbReference type="GO" id="GO:0046521">
    <property type="term" value="P:sphingoid catabolic process"/>
    <property type="evidence" value="ECO:0007669"/>
    <property type="project" value="TreeGrafter"/>
</dbReference>
<dbReference type="PANTHER" id="PTHR28026">
    <property type="entry name" value="DUF962 DOMAIN PROTEIN (AFU_ORTHOLOGUE AFUA_8G05310)"/>
    <property type="match status" value="1"/>
</dbReference>
<keyword evidence="1" id="KW-1133">Transmembrane helix</keyword>
<feature type="transmembrane region" description="Helical" evidence="1">
    <location>
        <begin position="116"/>
        <end position="133"/>
    </location>
</feature>
<dbReference type="OrthoDB" id="2124888at2759"/>
<keyword evidence="1" id="KW-0812">Transmembrane</keyword>